<organism evidence="9 10">
    <name type="scientific">Blepharisma stoltei</name>
    <dbReference type="NCBI Taxonomy" id="1481888"/>
    <lineage>
        <taxon>Eukaryota</taxon>
        <taxon>Sar</taxon>
        <taxon>Alveolata</taxon>
        <taxon>Ciliophora</taxon>
        <taxon>Postciliodesmatophora</taxon>
        <taxon>Heterotrichea</taxon>
        <taxon>Heterotrichida</taxon>
        <taxon>Blepharismidae</taxon>
        <taxon>Blepharisma</taxon>
    </lineage>
</organism>
<evidence type="ECO:0000256" key="3">
    <source>
        <dbReference type="ARBA" id="ARBA00022692"/>
    </source>
</evidence>
<feature type="transmembrane region" description="Helical" evidence="6">
    <location>
        <begin position="27"/>
        <end position="46"/>
    </location>
</feature>
<evidence type="ECO:0000256" key="5">
    <source>
        <dbReference type="ARBA" id="ARBA00023136"/>
    </source>
</evidence>
<comment type="subcellular location">
    <subcellularLocation>
        <location evidence="1">Membrane</location>
        <topology evidence="1">Multi-pass membrane protein</topology>
    </subcellularLocation>
</comment>
<feature type="domain" description="Endoplasmic reticulum vesicle transporter N-terminal" evidence="8">
    <location>
        <begin position="10"/>
        <end position="99"/>
    </location>
</feature>
<evidence type="ECO:0000256" key="4">
    <source>
        <dbReference type="ARBA" id="ARBA00022989"/>
    </source>
</evidence>
<keyword evidence="4 6" id="KW-1133">Transmembrane helix</keyword>
<keyword evidence="5 6" id="KW-0472">Membrane</keyword>
<keyword evidence="10" id="KW-1185">Reference proteome</keyword>
<reference evidence="9" key="1">
    <citation type="submission" date="2021-09" db="EMBL/GenBank/DDBJ databases">
        <authorList>
            <consortium name="AG Swart"/>
            <person name="Singh M."/>
            <person name="Singh A."/>
            <person name="Seah K."/>
            <person name="Emmerich C."/>
        </authorList>
    </citation>
    <scope>NUCLEOTIDE SEQUENCE</scope>
    <source>
        <strain evidence="9">ATCC30299</strain>
    </source>
</reference>
<dbReference type="GO" id="GO:0005783">
    <property type="term" value="C:endoplasmic reticulum"/>
    <property type="evidence" value="ECO:0007669"/>
    <property type="project" value="TreeGrafter"/>
</dbReference>
<feature type="transmembrane region" description="Helical" evidence="6">
    <location>
        <begin position="295"/>
        <end position="316"/>
    </location>
</feature>
<dbReference type="PANTHER" id="PTHR10984">
    <property type="entry name" value="ENDOPLASMIC RETICULUM-GOLGI INTERMEDIATE COMPARTMENT PROTEIN"/>
    <property type="match status" value="1"/>
</dbReference>
<dbReference type="InterPro" id="IPR012936">
    <property type="entry name" value="Erv_C"/>
</dbReference>
<dbReference type="GO" id="GO:0016020">
    <property type="term" value="C:membrane"/>
    <property type="evidence" value="ECO:0007669"/>
    <property type="project" value="UniProtKB-SubCell"/>
</dbReference>
<evidence type="ECO:0008006" key="11">
    <source>
        <dbReference type="Google" id="ProtNLM"/>
    </source>
</evidence>
<keyword evidence="3 6" id="KW-0812">Transmembrane</keyword>
<dbReference type="PANTHER" id="PTHR10984:SF25">
    <property type="entry name" value="ENDOPLASMIC RETICULUM-GOLGI INTERMEDIATE COMPARTMENT PROTEIN 3"/>
    <property type="match status" value="1"/>
</dbReference>
<protein>
    <recommendedName>
        <fullName evidence="11">Endoplasmic reticulum-Golgi intermediate compartment protein 3</fullName>
    </recommendedName>
</protein>
<comment type="caution">
    <text evidence="9">The sequence shown here is derived from an EMBL/GenBank/DDBJ whole genome shotgun (WGS) entry which is preliminary data.</text>
</comment>
<dbReference type="EMBL" id="CAJZBQ010000011">
    <property type="protein sequence ID" value="CAG9313644.1"/>
    <property type="molecule type" value="Genomic_DNA"/>
</dbReference>
<dbReference type="GO" id="GO:0030134">
    <property type="term" value="C:COPII-coated ER to Golgi transport vesicle"/>
    <property type="evidence" value="ECO:0007669"/>
    <property type="project" value="TreeGrafter"/>
</dbReference>
<dbReference type="InterPro" id="IPR039542">
    <property type="entry name" value="Erv_N"/>
</dbReference>
<comment type="similarity">
    <text evidence="2">Belongs to the ERGIC family.</text>
</comment>
<dbReference type="InterPro" id="IPR045888">
    <property type="entry name" value="Erv"/>
</dbReference>
<dbReference type="Pfam" id="PF13850">
    <property type="entry name" value="ERGIC_N"/>
    <property type="match status" value="1"/>
</dbReference>
<evidence type="ECO:0000256" key="6">
    <source>
        <dbReference type="SAM" id="Phobius"/>
    </source>
</evidence>
<dbReference type="AlphaFoldDB" id="A0AAU9IZ66"/>
<sequence length="337" mass="37976">MFSETVKSKIKKFDVYRKLPQDLTEPTLSGAFVSIIACAFMTLLFLTELAEYLKVSTNTEMFVDINRGGEKLVININIAFPRYPCGLISLDAQDIMGSHVVDVGGSMKKIRLSSDGKFIEEEDLFEKEHKEESGVNLQEIKKQLDNKEGCQLIGHILVNKVPGNFHVSSHAFHNQMHSIIIGDNSKLDLSHVINHLSFGSNKDLEFIKTHFEEGVLNPLDELKRIRPDGVRDALSYEYYIKVVPTTYQTLEGEEFFVHQFTANTNEYSAQGMPAVFFRYDLSPVTVKFSQTKESFFHFIVQVCAIVGGVFTVAGLIDNLLHTSISKILRKRDAGKLG</sequence>
<evidence type="ECO:0000313" key="9">
    <source>
        <dbReference type="EMBL" id="CAG9313644.1"/>
    </source>
</evidence>
<evidence type="ECO:0000259" key="8">
    <source>
        <dbReference type="Pfam" id="PF13850"/>
    </source>
</evidence>
<evidence type="ECO:0000259" key="7">
    <source>
        <dbReference type="Pfam" id="PF07970"/>
    </source>
</evidence>
<evidence type="ECO:0000256" key="2">
    <source>
        <dbReference type="ARBA" id="ARBA00005648"/>
    </source>
</evidence>
<name>A0AAU9IZ66_9CILI</name>
<evidence type="ECO:0000313" key="10">
    <source>
        <dbReference type="Proteomes" id="UP001162131"/>
    </source>
</evidence>
<accession>A0AAU9IZ66</accession>
<dbReference type="Proteomes" id="UP001162131">
    <property type="component" value="Unassembled WGS sequence"/>
</dbReference>
<gene>
    <name evidence="9" type="ORF">BSTOLATCC_MIC9453</name>
</gene>
<proteinExistence type="inferred from homology"/>
<dbReference type="Pfam" id="PF07970">
    <property type="entry name" value="COPIIcoated_ERV"/>
    <property type="match status" value="1"/>
</dbReference>
<feature type="domain" description="Endoplasmic reticulum vesicle transporter C-terminal" evidence="7">
    <location>
        <begin position="138"/>
        <end position="317"/>
    </location>
</feature>
<evidence type="ECO:0000256" key="1">
    <source>
        <dbReference type="ARBA" id="ARBA00004141"/>
    </source>
</evidence>